<feature type="domain" description="Glycosyltransferase subfamily 4-like N-terminal" evidence="3">
    <location>
        <begin position="13"/>
        <end position="128"/>
    </location>
</feature>
<keyword evidence="1" id="KW-0328">Glycosyltransferase</keyword>
<proteinExistence type="predicted"/>
<dbReference type="InterPro" id="IPR028098">
    <property type="entry name" value="Glyco_trans_4-like_N"/>
</dbReference>
<dbReference type="OrthoDB" id="3861448at2"/>
<protein>
    <submittedName>
        <fullName evidence="4">Glycosyltransferase involved in cell wall biosynthesis</fullName>
    </submittedName>
</protein>
<dbReference type="Pfam" id="PF13692">
    <property type="entry name" value="Glyco_trans_1_4"/>
    <property type="match status" value="1"/>
</dbReference>
<dbReference type="Gene3D" id="3.40.50.2000">
    <property type="entry name" value="Glycogen Phosphorylase B"/>
    <property type="match status" value="2"/>
</dbReference>
<dbReference type="CDD" id="cd03801">
    <property type="entry name" value="GT4_PimA-like"/>
    <property type="match status" value="1"/>
</dbReference>
<evidence type="ECO:0000313" key="4">
    <source>
        <dbReference type="EMBL" id="PRY32038.1"/>
    </source>
</evidence>
<name>A0A2T0SF35_9ACTN</name>
<dbReference type="Pfam" id="PF13579">
    <property type="entry name" value="Glyco_trans_4_4"/>
    <property type="match status" value="1"/>
</dbReference>
<accession>A0A2T0SF35</accession>
<dbReference type="SUPFAM" id="SSF53756">
    <property type="entry name" value="UDP-Glycosyltransferase/glycogen phosphorylase"/>
    <property type="match status" value="1"/>
</dbReference>
<keyword evidence="5" id="KW-1185">Reference proteome</keyword>
<evidence type="ECO:0000256" key="2">
    <source>
        <dbReference type="ARBA" id="ARBA00022679"/>
    </source>
</evidence>
<dbReference type="RefSeq" id="WP_106125256.1">
    <property type="nucleotide sequence ID" value="NZ_PVZG01000002.1"/>
</dbReference>
<sequence>MRLLVGLHHLELGGSQLNALDLATAMRAHGHDVAVFGMHGGTPGPVADLARSAGFPVTLVRHRATRGRRVLPARRGVARALTEAAREHRADLVHVYEFPMALDAFYGPHLRLGLPFVTTIYGMAVPRWLPRRPELVLGTRELTEQARGYGMSAHLVEPPVDTDSDDAAVVDGRAFRAAYGIGDDELMLCVVSRLEPEMKAEGIERAMAALPLLGDDRLRLVVVGDGPSYAALRARAGEVNAALGRPAVVLTGSLEDPRPAYAATDIALGMGGSALRAMAFGTPLVVLGVEGFSRPCTPEELGYFLHAGFFGTGTGELSPAPLAAQIRALSTDPARRERLGEWSRRTVVERFSLKAATDSLSEVYARALAAPADRRATLAEAGRVAAHKASADLMPPALRQRLRRAGG</sequence>
<dbReference type="AlphaFoldDB" id="A0A2T0SF35"/>
<dbReference type="PANTHER" id="PTHR12526">
    <property type="entry name" value="GLYCOSYLTRANSFERASE"/>
    <property type="match status" value="1"/>
</dbReference>
<evidence type="ECO:0000259" key="3">
    <source>
        <dbReference type="Pfam" id="PF13579"/>
    </source>
</evidence>
<comment type="caution">
    <text evidence="4">The sequence shown here is derived from an EMBL/GenBank/DDBJ whole genome shotgun (WGS) entry which is preliminary data.</text>
</comment>
<gene>
    <name evidence="4" type="ORF">CLV70_102249</name>
</gene>
<dbReference type="EMBL" id="PVZG01000002">
    <property type="protein sequence ID" value="PRY32038.1"/>
    <property type="molecule type" value="Genomic_DNA"/>
</dbReference>
<evidence type="ECO:0000313" key="5">
    <source>
        <dbReference type="Proteomes" id="UP000239209"/>
    </source>
</evidence>
<reference evidence="4 5" key="1">
    <citation type="submission" date="2018-03" db="EMBL/GenBank/DDBJ databases">
        <title>Genomic Encyclopedia of Archaeal and Bacterial Type Strains, Phase II (KMG-II): from individual species to whole genera.</title>
        <authorList>
            <person name="Goeker M."/>
        </authorList>
    </citation>
    <scope>NUCLEOTIDE SEQUENCE [LARGE SCALE GENOMIC DNA]</scope>
    <source>
        <strain evidence="4 5">DSM 45348</strain>
    </source>
</reference>
<dbReference type="GO" id="GO:0016757">
    <property type="term" value="F:glycosyltransferase activity"/>
    <property type="evidence" value="ECO:0007669"/>
    <property type="project" value="UniProtKB-KW"/>
</dbReference>
<organism evidence="4 5">
    <name type="scientific">Pseudosporangium ferrugineum</name>
    <dbReference type="NCBI Taxonomy" id="439699"/>
    <lineage>
        <taxon>Bacteria</taxon>
        <taxon>Bacillati</taxon>
        <taxon>Actinomycetota</taxon>
        <taxon>Actinomycetes</taxon>
        <taxon>Micromonosporales</taxon>
        <taxon>Micromonosporaceae</taxon>
        <taxon>Pseudosporangium</taxon>
    </lineage>
</organism>
<evidence type="ECO:0000256" key="1">
    <source>
        <dbReference type="ARBA" id="ARBA00022676"/>
    </source>
</evidence>
<dbReference type="Proteomes" id="UP000239209">
    <property type="component" value="Unassembled WGS sequence"/>
</dbReference>
<keyword evidence="2 4" id="KW-0808">Transferase</keyword>